<dbReference type="Gene3D" id="3.40.50.1370">
    <property type="entry name" value="Aspartate/ornithine carbamoyltransferase"/>
    <property type="match status" value="2"/>
</dbReference>
<dbReference type="GO" id="GO:0004070">
    <property type="term" value="F:aspartate carbamoyltransferase activity"/>
    <property type="evidence" value="ECO:0007669"/>
    <property type="project" value="UniProtKB-UniRule"/>
</dbReference>
<feature type="binding site" evidence="7">
    <location>
        <position position="140"/>
    </location>
    <ligand>
        <name>carbamoyl phosphate</name>
        <dbReference type="ChEBI" id="CHEBI:58228"/>
    </ligand>
</feature>
<dbReference type="HOGENOM" id="CLU_043846_2_0_0"/>
<accession>G7VAC9</accession>
<keyword evidence="11" id="KW-1185">Reference proteome</keyword>
<evidence type="ECO:0000256" key="1">
    <source>
        <dbReference type="ARBA" id="ARBA00004852"/>
    </source>
</evidence>
<dbReference type="NCBIfam" id="TIGR00670">
    <property type="entry name" value="asp_carb_tr"/>
    <property type="match status" value="1"/>
</dbReference>
<dbReference type="PRINTS" id="PR00100">
    <property type="entry name" value="AOTCASE"/>
</dbReference>
<dbReference type="PANTHER" id="PTHR45753:SF6">
    <property type="entry name" value="ASPARTATE CARBAMOYLTRANSFERASE"/>
    <property type="match status" value="1"/>
</dbReference>
<dbReference type="GO" id="GO:0005829">
    <property type="term" value="C:cytosol"/>
    <property type="evidence" value="ECO:0007669"/>
    <property type="project" value="TreeGrafter"/>
</dbReference>
<evidence type="ECO:0000256" key="7">
    <source>
        <dbReference type="HAMAP-Rule" id="MF_00001"/>
    </source>
</evidence>
<evidence type="ECO:0000259" key="9">
    <source>
        <dbReference type="Pfam" id="PF02729"/>
    </source>
</evidence>
<feature type="binding site" evidence="7">
    <location>
        <position position="58"/>
    </location>
    <ligand>
        <name>carbamoyl phosphate</name>
        <dbReference type="ChEBI" id="CHEBI:58228"/>
    </ligand>
</feature>
<dbReference type="InterPro" id="IPR036901">
    <property type="entry name" value="Asp/Orn_carbamoylTrfase_sf"/>
</dbReference>
<dbReference type="eggNOG" id="COG0540">
    <property type="taxonomic scope" value="Bacteria"/>
</dbReference>
<feature type="binding site" evidence="7">
    <location>
        <position position="266"/>
    </location>
    <ligand>
        <name>carbamoyl phosphate</name>
        <dbReference type="ChEBI" id="CHEBI:58228"/>
    </ligand>
</feature>
<dbReference type="HAMAP" id="MF_00001">
    <property type="entry name" value="Asp_carb_tr"/>
    <property type="match status" value="1"/>
</dbReference>
<feature type="binding site" evidence="7">
    <location>
        <position position="86"/>
    </location>
    <ligand>
        <name>L-aspartate</name>
        <dbReference type="ChEBI" id="CHEBI:29991"/>
    </ligand>
</feature>
<name>G7VAC9_THELD</name>
<dbReference type="KEGG" id="tli:Tlie_1096"/>
<comment type="catalytic activity">
    <reaction evidence="6 7">
        <text>carbamoyl phosphate + L-aspartate = N-carbamoyl-L-aspartate + phosphate + H(+)</text>
        <dbReference type="Rhea" id="RHEA:20013"/>
        <dbReference type="ChEBI" id="CHEBI:15378"/>
        <dbReference type="ChEBI" id="CHEBI:29991"/>
        <dbReference type="ChEBI" id="CHEBI:32814"/>
        <dbReference type="ChEBI" id="CHEBI:43474"/>
        <dbReference type="ChEBI" id="CHEBI:58228"/>
        <dbReference type="EC" id="2.1.3.2"/>
    </reaction>
</comment>
<protein>
    <recommendedName>
        <fullName evidence="7">Aspartate carbamoyltransferase</fullName>
        <ecNumber evidence="7">2.1.3.2</ecNumber>
    </recommendedName>
    <alternativeName>
        <fullName evidence="7">Aspartate transcarbamylase</fullName>
        <shortName evidence="7">ATCase</shortName>
    </alternativeName>
</protein>
<dbReference type="GO" id="GO:0006207">
    <property type="term" value="P:'de novo' pyrimidine nucleobase biosynthetic process"/>
    <property type="evidence" value="ECO:0007669"/>
    <property type="project" value="InterPro"/>
</dbReference>
<evidence type="ECO:0000256" key="4">
    <source>
        <dbReference type="ARBA" id="ARBA00022975"/>
    </source>
</evidence>
<dbReference type="GO" id="GO:0006520">
    <property type="term" value="P:amino acid metabolic process"/>
    <property type="evidence" value="ECO:0007669"/>
    <property type="project" value="InterPro"/>
</dbReference>
<feature type="binding site" evidence="7">
    <location>
        <position position="137"/>
    </location>
    <ligand>
        <name>carbamoyl phosphate</name>
        <dbReference type="ChEBI" id="CHEBI:58228"/>
    </ligand>
</feature>
<gene>
    <name evidence="7" type="primary">pyrB</name>
    <name evidence="10" type="ordered locus">Tlie_1096</name>
</gene>
<dbReference type="InterPro" id="IPR002082">
    <property type="entry name" value="Asp_carbamoyltransf"/>
</dbReference>
<comment type="subunit">
    <text evidence="7">Heterododecamer (2C3:3R2) of six catalytic PyrB chains organized as two trimers (C3), and six regulatory PyrI chains organized as three dimers (R2).</text>
</comment>
<feature type="binding site" evidence="7">
    <location>
        <position position="224"/>
    </location>
    <ligand>
        <name>L-aspartate</name>
        <dbReference type="ChEBI" id="CHEBI:29991"/>
    </ligand>
</feature>
<dbReference type="UniPathway" id="UPA00070">
    <property type="reaction ID" value="UER00116"/>
</dbReference>
<dbReference type="GO" id="GO:0016597">
    <property type="term" value="F:amino acid binding"/>
    <property type="evidence" value="ECO:0007669"/>
    <property type="project" value="InterPro"/>
</dbReference>
<keyword evidence="4 7" id="KW-0665">Pyrimidine biosynthesis</keyword>
<evidence type="ECO:0000313" key="10">
    <source>
        <dbReference type="EMBL" id="AER66829.1"/>
    </source>
</evidence>
<dbReference type="Pfam" id="PF00185">
    <property type="entry name" value="OTCace"/>
    <property type="match status" value="1"/>
</dbReference>
<dbReference type="Proteomes" id="UP000005868">
    <property type="component" value="Chromosome"/>
</dbReference>
<reference evidence="10 11" key="2">
    <citation type="journal article" date="2012" name="Stand. Genomic Sci.">
        <title>Genome sequence of the moderately thermophilic, amino-acid-degrading and sulfur-reducing bacterium Thermovirga lienii type strain (Cas60314(T)).</title>
        <authorList>
            <person name="Goker M."/>
            <person name="Saunders E."/>
            <person name="Lapidus A."/>
            <person name="Nolan M."/>
            <person name="Lucas S."/>
            <person name="Hammon N."/>
            <person name="Deshpande S."/>
            <person name="Cheng J.F."/>
            <person name="Han C."/>
            <person name="Tapia R."/>
            <person name="Goodwin L.A."/>
            <person name="Pitluck S."/>
            <person name="Liolios K."/>
            <person name="Mavromatis K."/>
            <person name="Pagani I."/>
            <person name="Ivanova N."/>
            <person name="Mikhailova N."/>
            <person name="Pati A."/>
            <person name="Chen A."/>
            <person name="Palaniappan K."/>
            <person name="Land M."/>
            <person name="Chang Y.J."/>
            <person name="Jeffries C.D."/>
            <person name="Brambilla E.M."/>
            <person name="Rohde M."/>
            <person name="Spring S."/>
            <person name="Detter J.C."/>
            <person name="Woyke T."/>
            <person name="Bristow J."/>
            <person name="Eisen J.A."/>
            <person name="Markowitz V."/>
            <person name="Hugenholtz P."/>
            <person name="Kyrpides N.C."/>
            <person name="Klenk H.P."/>
        </authorList>
    </citation>
    <scope>NUCLEOTIDE SEQUENCE [LARGE SCALE GENOMIC DNA]</scope>
    <source>
        <strain evidence="11">ATCC BAA-1197 / DSM 17291 / Cas60314</strain>
    </source>
</reference>
<feature type="binding site" evidence="7">
    <location>
        <position position="108"/>
    </location>
    <ligand>
        <name>carbamoyl phosphate</name>
        <dbReference type="ChEBI" id="CHEBI:58228"/>
    </ligand>
</feature>
<evidence type="ECO:0000256" key="5">
    <source>
        <dbReference type="ARBA" id="ARBA00043884"/>
    </source>
</evidence>
<dbReference type="InterPro" id="IPR006131">
    <property type="entry name" value="Asp_carbamoyltransf_Asp/Orn-bd"/>
</dbReference>
<evidence type="ECO:0000313" key="11">
    <source>
        <dbReference type="Proteomes" id="UP000005868"/>
    </source>
</evidence>
<dbReference type="InterPro" id="IPR006130">
    <property type="entry name" value="Asp/Orn_carbamoylTrfase"/>
</dbReference>
<dbReference type="OrthoDB" id="9802587at2"/>
<dbReference type="PANTHER" id="PTHR45753">
    <property type="entry name" value="ORNITHINE CARBAMOYLTRANSFERASE, MITOCHONDRIAL"/>
    <property type="match status" value="1"/>
</dbReference>
<dbReference type="AlphaFoldDB" id="G7VAC9"/>
<reference evidence="11" key="1">
    <citation type="submission" date="2011-10" db="EMBL/GenBank/DDBJ databases">
        <title>The complete genome of chromosome of Thermovirga lienii DSM 17291.</title>
        <authorList>
            <consortium name="US DOE Joint Genome Institute (JGI-PGF)"/>
            <person name="Lucas S."/>
            <person name="Copeland A."/>
            <person name="Lapidus A."/>
            <person name="Glavina del Rio T."/>
            <person name="Dalin E."/>
            <person name="Tice H."/>
            <person name="Bruce D."/>
            <person name="Goodwin L."/>
            <person name="Pitluck S."/>
            <person name="Peters L."/>
            <person name="Mikhailova N."/>
            <person name="Saunders E."/>
            <person name="Kyrpides N."/>
            <person name="Mavromatis K."/>
            <person name="Ivanova N."/>
            <person name="Last F.I."/>
            <person name="Brettin T."/>
            <person name="Detter J.C."/>
            <person name="Han C."/>
            <person name="Larimer F."/>
            <person name="Land M."/>
            <person name="Hauser L."/>
            <person name="Markowitz V."/>
            <person name="Cheng J.-F."/>
            <person name="Hugenholtz P."/>
            <person name="Woyke T."/>
            <person name="Wu D."/>
            <person name="Spring S."/>
            <person name="Schroeder M."/>
            <person name="Brambilla E.-M."/>
            <person name="Klenk H.-P."/>
            <person name="Eisen J.A."/>
        </authorList>
    </citation>
    <scope>NUCLEOTIDE SEQUENCE [LARGE SCALE GENOMIC DNA]</scope>
    <source>
        <strain evidence="11">ATCC BAA-1197 / DSM 17291 / Cas60314</strain>
    </source>
</reference>
<evidence type="ECO:0000256" key="3">
    <source>
        <dbReference type="ARBA" id="ARBA00022679"/>
    </source>
</evidence>
<evidence type="ECO:0000259" key="8">
    <source>
        <dbReference type="Pfam" id="PF00185"/>
    </source>
</evidence>
<comment type="similarity">
    <text evidence="2 7">Belongs to the aspartate/ornithine carbamoyltransferase superfamily. ATCase family.</text>
</comment>
<dbReference type="InterPro" id="IPR006132">
    <property type="entry name" value="Asp/Orn_carbamoyltranf_P-bd"/>
</dbReference>
<feature type="domain" description="Aspartate/ornithine carbamoyltransferase Asp/Orn-binding" evidence="8">
    <location>
        <begin position="156"/>
        <end position="302"/>
    </location>
</feature>
<comment type="function">
    <text evidence="5 7">Catalyzes the condensation of carbamoyl phosphate and aspartate to form carbamoyl aspartate and inorganic phosphate, the committed step in the de novo pyrimidine nucleotide biosynthesis pathway.</text>
</comment>
<dbReference type="NCBIfam" id="NF002032">
    <property type="entry name" value="PRK00856.1"/>
    <property type="match status" value="1"/>
</dbReference>
<evidence type="ECO:0000256" key="2">
    <source>
        <dbReference type="ARBA" id="ARBA00008896"/>
    </source>
</evidence>
<organism evidence="10 11">
    <name type="scientific">Thermovirga lienii (strain ATCC BAA-1197 / DSM 17291 / Cas60314)</name>
    <dbReference type="NCBI Taxonomy" id="580340"/>
    <lineage>
        <taxon>Bacteria</taxon>
        <taxon>Thermotogati</taxon>
        <taxon>Synergistota</taxon>
        <taxon>Synergistia</taxon>
        <taxon>Synergistales</taxon>
        <taxon>Thermovirgaceae</taxon>
        <taxon>Thermovirga</taxon>
    </lineage>
</organism>
<sequence>MEWRHRDLIDIDCWEKEEILHLIDQARNMEDLLDRPIKKVPALRGKLIVNLFFEPSTRTRVSFELAEKMLSADVVNWSASGSSTAKGETLRDTAWTLESMGADAIVIRHGAVGAASYLQRKLKHASVFNAGDGAHAHPTQALLDIYTASKHFSSLEGMKIAIVGDIVHSRVARSDMIGFKKMGCDVVVSGPKTLMPPELEYYGVKYLSDPKEAVRGANMVYLLRIQRERQEEGLFPSLDEYFKLFGADEELIALAEKDALVMHPGPINRRVEIDSAVADGPQSVILEQVRSGVAVRMALLYLCLGGAR</sequence>
<dbReference type="EC" id="2.1.3.2" evidence="7"/>
<dbReference type="STRING" id="580340.Tlie_1096"/>
<comment type="pathway">
    <text evidence="1 7">Pyrimidine metabolism; UMP biosynthesis via de novo pathway; (S)-dihydroorotate from bicarbonate: step 2/3.</text>
</comment>
<dbReference type="PROSITE" id="PS00097">
    <property type="entry name" value="CARBAMOYLTRANSFERASE"/>
    <property type="match status" value="1"/>
</dbReference>
<dbReference type="GO" id="GO:0044205">
    <property type="term" value="P:'de novo' UMP biosynthetic process"/>
    <property type="evidence" value="ECO:0007669"/>
    <property type="project" value="UniProtKB-UniRule"/>
</dbReference>
<dbReference type="PRINTS" id="PR00101">
    <property type="entry name" value="ATCASE"/>
</dbReference>
<dbReference type="EMBL" id="CP003096">
    <property type="protein sequence ID" value="AER66829.1"/>
    <property type="molecule type" value="Genomic_DNA"/>
</dbReference>
<keyword evidence="3 7" id="KW-0808">Transferase</keyword>
<feature type="binding site" evidence="7">
    <location>
        <position position="170"/>
    </location>
    <ligand>
        <name>L-aspartate</name>
        <dbReference type="ChEBI" id="CHEBI:29991"/>
    </ligand>
</feature>
<feature type="binding site" evidence="7">
    <location>
        <position position="265"/>
    </location>
    <ligand>
        <name>carbamoyl phosphate</name>
        <dbReference type="ChEBI" id="CHEBI:58228"/>
    </ligand>
</feature>
<dbReference type="SUPFAM" id="SSF53671">
    <property type="entry name" value="Aspartate/ornithine carbamoyltransferase"/>
    <property type="match status" value="1"/>
</dbReference>
<evidence type="ECO:0000256" key="6">
    <source>
        <dbReference type="ARBA" id="ARBA00048859"/>
    </source>
</evidence>
<feature type="domain" description="Aspartate/ornithine carbamoyltransferase carbamoyl-P binding" evidence="9">
    <location>
        <begin position="6"/>
        <end position="148"/>
    </location>
</feature>
<dbReference type="Pfam" id="PF02729">
    <property type="entry name" value="OTCace_N"/>
    <property type="match status" value="1"/>
</dbReference>
<proteinExistence type="inferred from homology"/>
<feature type="binding site" evidence="7">
    <location>
        <position position="59"/>
    </location>
    <ligand>
        <name>carbamoyl phosphate</name>
        <dbReference type="ChEBI" id="CHEBI:58228"/>
    </ligand>
</feature>